<dbReference type="EMBL" id="JACWZZ010000001">
    <property type="protein sequence ID" value="MBD2714389.1"/>
    <property type="molecule type" value="Genomic_DNA"/>
</dbReference>
<evidence type="ECO:0000313" key="3">
    <source>
        <dbReference type="EMBL" id="MBD2714389.1"/>
    </source>
</evidence>
<evidence type="ECO:0000256" key="1">
    <source>
        <dbReference type="SAM" id="MobiDB-lite"/>
    </source>
</evidence>
<evidence type="ECO:0008006" key="5">
    <source>
        <dbReference type="Google" id="ProtNLM"/>
    </source>
</evidence>
<accession>A0ABR8JHV7</accession>
<organism evidence="3 4">
    <name type="scientific">Hymenobacter duratus</name>
    <dbReference type="NCBI Taxonomy" id="2771356"/>
    <lineage>
        <taxon>Bacteria</taxon>
        <taxon>Pseudomonadati</taxon>
        <taxon>Bacteroidota</taxon>
        <taxon>Cytophagia</taxon>
        <taxon>Cytophagales</taxon>
        <taxon>Hymenobacteraceae</taxon>
        <taxon>Hymenobacter</taxon>
    </lineage>
</organism>
<feature type="region of interest" description="Disordered" evidence="1">
    <location>
        <begin position="20"/>
        <end position="85"/>
    </location>
</feature>
<feature type="signal peptide" evidence="2">
    <location>
        <begin position="1"/>
        <end position="17"/>
    </location>
</feature>
<gene>
    <name evidence="3" type="ORF">IC231_05015</name>
</gene>
<name>A0ABR8JHV7_9BACT</name>
<feature type="compositionally biased region" description="Polar residues" evidence="1">
    <location>
        <begin position="20"/>
        <end position="31"/>
    </location>
</feature>
<dbReference type="Proteomes" id="UP000642468">
    <property type="component" value="Unassembled WGS sequence"/>
</dbReference>
<sequence length="85" mass="8879">MKRPLLLSLLAATTLFSACNTGTSTGDTNVETGAYKTKNPDPGQSTSSDSATAGLQRDTANTPTGRQVYEKAADAKDRNRDGIAD</sequence>
<keyword evidence="2" id="KW-0732">Signal</keyword>
<evidence type="ECO:0000256" key="2">
    <source>
        <dbReference type="SAM" id="SignalP"/>
    </source>
</evidence>
<comment type="caution">
    <text evidence="3">The sequence shown here is derived from an EMBL/GenBank/DDBJ whole genome shotgun (WGS) entry which is preliminary data.</text>
</comment>
<keyword evidence="4" id="KW-1185">Reference proteome</keyword>
<feature type="compositionally biased region" description="Polar residues" evidence="1">
    <location>
        <begin position="42"/>
        <end position="65"/>
    </location>
</feature>
<reference evidence="3 4" key="1">
    <citation type="submission" date="2020-09" db="EMBL/GenBank/DDBJ databases">
        <authorList>
            <person name="Kim M.K."/>
        </authorList>
    </citation>
    <scope>NUCLEOTIDE SEQUENCE [LARGE SCALE GENOMIC DNA]</scope>
    <source>
        <strain evidence="3 4">BT646</strain>
    </source>
</reference>
<evidence type="ECO:0000313" key="4">
    <source>
        <dbReference type="Proteomes" id="UP000642468"/>
    </source>
</evidence>
<protein>
    <recommendedName>
        <fullName evidence="5">EF-hand domain-containing protein</fullName>
    </recommendedName>
</protein>
<feature type="chain" id="PRO_5045046799" description="EF-hand domain-containing protein" evidence="2">
    <location>
        <begin position="18"/>
        <end position="85"/>
    </location>
</feature>
<dbReference type="PROSITE" id="PS51257">
    <property type="entry name" value="PROKAR_LIPOPROTEIN"/>
    <property type="match status" value="1"/>
</dbReference>
<feature type="compositionally biased region" description="Basic and acidic residues" evidence="1">
    <location>
        <begin position="68"/>
        <end position="85"/>
    </location>
</feature>
<dbReference type="RefSeq" id="WP_190783474.1">
    <property type="nucleotide sequence ID" value="NZ_JACWZZ010000001.1"/>
</dbReference>
<proteinExistence type="predicted"/>